<dbReference type="GO" id="GO:0015159">
    <property type="term" value="F:polysaccharide transmembrane transporter activity"/>
    <property type="evidence" value="ECO:0007669"/>
    <property type="project" value="InterPro"/>
</dbReference>
<dbReference type="eggNOG" id="COG1596">
    <property type="taxonomic scope" value="Bacteria"/>
</dbReference>
<feature type="domain" description="Soluble ligand binding" evidence="5">
    <location>
        <begin position="153"/>
        <end position="196"/>
    </location>
</feature>
<evidence type="ECO:0000313" key="6">
    <source>
        <dbReference type="EMBL" id="ACT59786.1"/>
    </source>
</evidence>
<feature type="signal peptide" evidence="3">
    <location>
        <begin position="1"/>
        <end position="26"/>
    </location>
</feature>
<dbReference type="KEGG" id="hba:Hbal_2103"/>
<dbReference type="AlphaFoldDB" id="C6XLI7"/>
<sequence>MNVITSLKLALAAGALLAVTACSTAAATRDADAGSASIQPPVTMSTPTPVQTPTATPVNESQMPSFSRAKPTDSLGYKLGNGDTVRITVFGEPDLSGEFQVDGTGMISMPLIGEIEATGQSVRQVQRSLEEQFRNGYLNNPRISAEVINFRPYYILGEVSRPGEYPYSDGLTILNAIATAEGYTYRANKKVIFVRGAGEKEEREVKLTSTTPVHPGDTLRIGERLF</sequence>
<evidence type="ECO:0000256" key="3">
    <source>
        <dbReference type="SAM" id="SignalP"/>
    </source>
</evidence>
<dbReference type="Proteomes" id="UP000002745">
    <property type="component" value="Chromosome"/>
</dbReference>
<dbReference type="Pfam" id="PF02563">
    <property type="entry name" value="Poly_export"/>
    <property type="match status" value="1"/>
</dbReference>
<dbReference type="InterPro" id="IPR003715">
    <property type="entry name" value="Poly_export_N"/>
</dbReference>
<dbReference type="HOGENOM" id="CLU_038343_5_0_5"/>
<dbReference type="RefSeq" id="WP_015827936.1">
    <property type="nucleotide sequence ID" value="NC_012982.1"/>
</dbReference>
<evidence type="ECO:0000259" key="4">
    <source>
        <dbReference type="Pfam" id="PF02563"/>
    </source>
</evidence>
<dbReference type="PANTHER" id="PTHR33619">
    <property type="entry name" value="POLYSACCHARIDE EXPORT PROTEIN GFCE-RELATED"/>
    <property type="match status" value="1"/>
</dbReference>
<organism evidence="6 7">
    <name type="scientific">Hirschia baltica (strain ATCC 49814 / DSM 5838 / IFAM 1418)</name>
    <dbReference type="NCBI Taxonomy" id="582402"/>
    <lineage>
        <taxon>Bacteria</taxon>
        <taxon>Pseudomonadati</taxon>
        <taxon>Pseudomonadota</taxon>
        <taxon>Alphaproteobacteria</taxon>
        <taxon>Hyphomonadales</taxon>
        <taxon>Hyphomonadaceae</taxon>
        <taxon>Hirschia</taxon>
    </lineage>
</organism>
<keyword evidence="1 3" id="KW-0732">Signal</keyword>
<dbReference type="STRING" id="582402.Hbal_2103"/>
<evidence type="ECO:0000256" key="2">
    <source>
        <dbReference type="SAM" id="MobiDB-lite"/>
    </source>
</evidence>
<dbReference type="Gene3D" id="3.10.560.10">
    <property type="entry name" value="Outer membrane lipoprotein wza domain like"/>
    <property type="match status" value="1"/>
</dbReference>
<dbReference type="PANTHER" id="PTHR33619:SF3">
    <property type="entry name" value="POLYSACCHARIDE EXPORT PROTEIN GFCE-RELATED"/>
    <property type="match status" value="1"/>
</dbReference>
<accession>C6XLI7</accession>
<keyword evidence="7" id="KW-1185">Reference proteome</keyword>
<dbReference type="OrthoDB" id="197007at2"/>
<dbReference type="Pfam" id="PF10531">
    <property type="entry name" value="SLBB"/>
    <property type="match status" value="1"/>
</dbReference>
<dbReference type="InterPro" id="IPR049712">
    <property type="entry name" value="Poly_export"/>
</dbReference>
<feature type="chain" id="PRO_5002973895" evidence="3">
    <location>
        <begin position="27"/>
        <end position="226"/>
    </location>
</feature>
<feature type="compositionally biased region" description="Low complexity" evidence="2">
    <location>
        <begin position="46"/>
        <end position="58"/>
    </location>
</feature>
<dbReference type="Gene3D" id="3.30.1950.10">
    <property type="entry name" value="wza like domain"/>
    <property type="match status" value="1"/>
</dbReference>
<dbReference type="InterPro" id="IPR019554">
    <property type="entry name" value="Soluble_ligand-bd"/>
</dbReference>
<gene>
    <name evidence="6" type="ordered locus">Hbal_2103</name>
</gene>
<dbReference type="EMBL" id="CP001678">
    <property type="protein sequence ID" value="ACT59786.1"/>
    <property type="molecule type" value="Genomic_DNA"/>
</dbReference>
<feature type="region of interest" description="Disordered" evidence="2">
    <location>
        <begin position="32"/>
        <end position="74"/>
    </location>
</feature>
<evidence type="ECO:0000313" key="7">
    <source>
        <dbReference type="Proteomes" id="UP000002745"/>
    </source>
</evidence>
<evidence type="ECO:0000256" key="1">
    <source>
        <dbReference type="ARBA" id="ARBA00022729"/>
    </source>
</evidence>
<feature type="domain" description="Polysaccharide export protein N-terminal" evidence="4">
    <location>
        <begin position="76"/>
        <end position="147"/>
    </location>
</feature>
<protein>
    <submittedName>
        <fullName evidence="6">Polysaccharide export protein</fullName>
    </submittedName>
</protein>
<name>C6XLI7_HIRBI</name>
<evidence type="ECO:0000259" key="5">
    <source>
        <dbReference type="Pfam" id="PF10531"/>
    </source>
</evidence>
<proteinExistence type="predicted"/>
<reference evidence="7" key="1">
    <citation type="journal article" date="2011" name="J. Bacteriol.">
        <title>Genome sequences of eight morphologically diverse alphaproteobacteria.</title>
        <authorList>
            <consortium name="US DOE Joint Genome Institute"/>
            <person name="Brown P.J."/>
            <person name="Kysela D.T."/>
            <person name="Buechlein A."/>
            <person name="Hemmerich C."/>
            <person name="Brun Y.V."/>
        </authorList>
    </citation>
    <scope>NUCLEOTIDE SEQUENCE [LARGE SCALE GENOMIC DNA]</scope>
    <source>
        <strain evidence="7">ATCC 49814 / DSM 5838 / IFAM 1418</strain>
    </source>
</reference>